<organism evidence="2 3">
    <name type="scientific">Tengunoibacter tsumagoiensis</name>
    <dbReference type="NCBI Taxonomy" id="2014871"/>
    <lineage>
        <taxon>Bacteria</taxon>
        <taxon>Bacillati</taxon>
        <taxon>Chloroflexota</taxon>
        <taxon>Ktedonobacteria</taxon>
        <taxon>Ktedonobacterales</taxon>
        <taxon>Dictyobacteraceae</taxon>
        <taxon>Tengunoibacter</taxon>
    </lineage>
</organism>
<evidence type="ECO:0000313" key="2">
    <source>
        <dbReference type="EMBL" id="GCE14268.1"/>
    </source>
</evidence>
<dbReference type="EMBL" id="BIFR01000001">
    <property type="protein sequence ID" value="GCE14214.1"/>
    <property type="molecule type" value="Genomic_DNA"/>
</dbReference>
<sequence length="119" mass="12610">MVHLTASSLDDQAAQLIARAGGQVEKSLENDTITITVHLPASAEVNLVYPGLSDITIDVSPHHKVFLKFEDTVIYIVGEAISGPIALCPNCHRPGVLDCEGPGETPICFACFVINVVVA</sequence>
<gene>
    <name evidence="1" type="ORF">KTT_40730</name>
    <name evidence="2" type="ORF">KTT_41270</name>
</gene>
<protein>
    <submittedName>
        <fullName evidence="2">Uncharacterized protein</fullName>
    </submittedName>
</protein>
<comment type="caution">
    <text evidence="2">The sequence shown here is derived from an EMBL/GenBank/DDBJ whole genome shotgun (WGS) entry which is preliminary data.</text>
</comment>
<reference evidence="2" key="2">
    <citation type="journal article" date="2019" name="Int. J. Syst. Evol. Microbiol.">
        <title>Tengunoibacter tsumagoiensis gen. nov., sp. nov., Dictyobacter kobayashii sp. nov., Dictyobacter alpinus sp. nov., and description of Dictyobacteraceae fam. nov. within the order Ktedonobacterales isolated from Tengu-no-mugimeshi, a soil-like granular mass of micro-organisms, and emended descriptions of the genera Ktedonobacter and Dictyobacter.</title>
        <authorList>
            <person name="Wang C."/>
            <person name="Zheng Y."/>
            <person name="Sakai Y."/>
            <person name="Toyoda A."/>
            <person name="Minakuchi Y."/>
            <person name="Abe K."/>
            <person name="Yokota A."/>
            <person name="Yabe S."/>
        </authorList>
    </citation>
    <scope>NUCLEOTIDE SEQUENCE</scope>
    <source>
        <strain evidence="2">Uno3</strain>
    </source>
</reference>
<reference evidence="3" key="1">
    <citation type="submission" date="2018-12" db="EMBL/GenBank/DDBJ databases">
        <title>Tengunoibacter tsumagoiensis gen. nov., sp. nov., Dictyobacter kobayashii sp. nov., D. alpinus sp. nov., and D. joshuensis sp. nov. and description of Dictyobacteraceae fam. nov. within the order Ktedonobacterales isolated from Tengu-no-mugimeshi.</title>
        <authorList>
            <person name="Wang C.M."/>
            <person name="Zheng Y."/>
            <person name="Sakai Y."/>
            <person name="Toyoda A."/>
            <person name="Minakuchi Y."/>
            <person name="Abe K."/>
            <person name="Yokota A."/>
            <person name="Yabe S."/>
        </authorList>
    </citation>
    <scope>NUCLEOTIDE SEQUENCE [LARGE SCALE GENOMIC DNA]</scope>
    <source>
        <strain evidence="3">Uno3</strain>
    </source>
</reference>
<accession>A0A402A544</accession>
<dbReference type="Proteomes" id="UP000287352">
    <property type="component" value="Unassembled WGS sequence"/>
</dbReference>
<dbReference type="RefSeq" id="WP_126581683.1">
    <property type="nucleotide sequence ID" value="NZ_BIFR01000001.1"/>
</dbReference>
<proteinExistence type="predicted"/>
<evidence type="ECO:0000313" key="3">
    <source>
        <dbReference type="Proteomes" id="UP000287352"/>
    </source>
</evidence>
<dbReference type="AlphaFoldDB" id="A0A402A544"/>
<dbReference type="EMBL" id="BIFR01000001">
    <property type="protein sequence ID" value="GCE14268.1"/>
    <property type="molecule type" value="Genomic_DNA"/>
</dbReference>
<dbReference type="OrthoDB" id="9802640at2"/>
<evidence type="ECO:0000313" key="1">
    <source>
        <dbReference type="EMBL" id="GCE14214.1"/>
    </source>
</evidence>
<keyword evidence="3" id="KW-1185">Reference proteome</keyword>
<name>A0A402A544_9CHLR</name>